<protein>
    <submittedName>
        <fullName evidence="1">Uncharacterized protein</fullName>
    </submittedName>
</protein>
<dbReference type="PANTHER" id="PTHR11692">
    <property type="entry name" value="BIFUNCTIONAL PURINE BIOSYNTHESIS PROTEIN PURH"/>
    <property type="match status" value="1"/>
</dbReference>
<comment type="caution">
    <text evidence="1">The sequence shown here is derived from an EMBL/GenBank/DDBJ whole genome shotgun (WGS) entry which is preliminary data.</text>
</comment>
<gene>
    <name evidence="1" type="ORF">POTOM_028100</name>
</gene>
<dbReference type="InterPro" id="IPR002695">
    <property type="entry name" value="PurH-like"/>
</dbReference>
<dbReference type="Proteomes" id="UP000886885">
    <property type="component" value="Chromosome 7D"/>
</dbReference>
<dbReference type="GO" id="GO:0003937">
    <property type="term" value="F:IMP cyclohydrolase activity"/>
    <property type="evidence" value="ECO:0007669"/>
    <property type="project" value="InterPro"/>
</dbReference>
<name>A0A8X7ZIH4_POPTO</name>
<dbReference type="GO" id="GO:0004643">
    <property type="term" value="F:phosphoribosylaminoimidazolecarboxamide formyltransferase activity"/>
    <property type="evidence" value="ECO:0007669"/>
    <property type="project" value="InterPro"/>
</dbReference>
<dbReference type="AlphaFoldDB" id="A0A8X7ZIH4"/>
<dbReference type="OrthoDB" id="1710200at2759"/>
<dbReference type="EMBL" id="JAAWWB010000014">
    <property type="protein sequence ID" value="KAG6766923.1"/>
    <property type="molecule type" value="Genomic_DNA"/>
</dbReference>
<keyword evidence="2" id="KW-1185">Reference proteome</keyword>
<sequence length="184" mass="19862">MLGMGNGQPNRLESLRISMRKAGDEVKGASLASNAFFVIAWNDIVEKVCEVSIGVVAEHGGSIRNKDTMECCNRVVNTTKCGVISAALNQILRKCRKYIRELAEGLVDSAATVTTTPWFVPDETKEKFDGNGSDAIGIKGHSSAPVDIGGHKSDAIDIDKDLVGDEKDIEIAAVMVWFLIKKIP</sequence>
<evidence type="ECO:0000313" key="2">
    <source>
        <dbReference type="Proteomes" id="UP000886885"/>
    </source>
</evidence>
<accession>A0A8X7ZIH4</accession>
<reference evidence="1" key="1">
    <citation type="journal article" date="2020" name="bioRxiv">
        <title>Hybrid origin of Populus tomentosa Carr. identified through genome sequencing and phylogenomic analysis.</title>
        <authorList>
            <person name="An X."/>
            <person name="Gao K."/>
            <person name="Chen Z."/>
            <person name="Li J."/>
            <person name="Yang X."/>
            <person name="Yang X."/>
            <person name="Zhou J."/>
            <person name="Guo T."/>
            <person name="Zhao T."/>
            <person name="Huang S."/>
            <person name="Miao D."/>
            <person name="Khan W.U."/>
            <person name="Rao P."/>
            <person name="Ye M."/>
            <person name="Lei B."/>
            <person name="Liao W."/>
            <person name="Wang J."/>
            <person name="Ji L."/>
            <person name="Li Y."/>
            <person name="Guo B."/>
            <person name="Mustafa N.S."/>
            <person name="Li S."/>
            <person name="Yun Q."/>
            <person name="Keller S.R."/>
            <person name="Mao J."/>
            <person name="Zhang R."/>
            <person name="Strauss S.H."/>
        </authorList>
    </citation>
    <scope>NUCLEOTIDE SEQUENCE</scope>
    <source>
        <strain evidence="1">GM15</strain>
        <tissue evidence="1">Leaf</tissue>
    </source>
</reference>
<dbReference type="GO" id="GO:0006189">
    <property type="term" value="P:'de novo' IMP biosynthetic process"/>
    <property type="evidence" value="ECO:0007669"/>
    <property type="project" value="TreeGrafter"/>
</dbReference>
<evidence type="ECO:0000313" key="1">
    <source>
        <dbReference type="EMBL" id="KAG6766923.1"/>
    </source>
</evidence>
<dbReference type="GO" id="GO:0005829">
    <property type="term" value="C:cytosol"/>
    <property type="evidence" value="ECO:0007669"/>
    <property type="project" value="TreeGrafter"/>
</dbReference>
<proteinExistence type="predicted"/>
<organism evidence="1 2">
    <name type="scientific">Populus tomentosa</name>
    <name type="common">Chinese white poplar</name>
    <dbReference type="NCBI Taxonomy" id="118781"/>
    <lineage>
        <taxon>Eukaryota</taxon>
        <taxon>Viridiplantae</taxon>
        <taxon>Streptophyta</taxon>
        <taxon>Embryophyta</taxon>
        <taxon>Tracheophyta</taxon>
        <taxon>Spermatophyta</taxon>
        <taxon>Magnoliopsida</taxon>
        <taxon>eudicotyledons</taxon>
        <taxon>Gunneridae</taxon>
        <taxon>Pentapetalae</taxon>
        <taxon>rosids</taxon>
        <taxon>fabids</taxon>
        <taxon>Malpighiales</taxon>
        <taxon>Salicaceae</taxon>
        <taxon>Saliceae</taxon>
        <taxon>Populus</taxon>
    </lineage>
</organism>
<dbReference type="PANTHER" id="PTHR11692:SF0">
    <property type="entry name" value="BIFUNCTIONAL PURINE BIOSYNTHESIS PROTEIN ATIC"/>
    <property type="match status" value="1"/>
</dbReference>